<keyword evidence="3" id="KW-0813">Transport</keyword>
<dbReference type="Proteomes" id="UP001143548">
    <property type="component" value="Unassembled WGS sequence"/>
</dbReference>
<comment type="caution">
    <text evidence="9">The sequence shown here is derived from an EMBL/GenBank/DDBJ whole genome shotgun (WGS) entry which is preliminary data.</text>
</comment>
<evidence type="ECO:0000313" key="9">
    <source>
        <dbReference type="EMBL" id="GKZ20410.1"/>
    </source>
</evidence>
<evidence type="ECO:0000256" key="1">
    <source>
        <dbReference type="ARBA" id="ARBA00004141"/>
    </source>
</evidence>
<dbReference type="PANTHER" id="PTHR23501:SF187">
    <property type="entry name" value="MAJOR FACILITATOR SUPERFAMILY (MFS) PROFILE DOMAIN-CONTAINING PROTEIN"/>
    <property type="match status" value="1"/>
</dbReference>
<organism evidence="9 10">
    <name type="scientific">Aspergillus brasiliensis</name>
    <dbReference type="NCBI Taxonomy" id="319629"/>
    <lineage>
        <taxon>Eukaryota</taxon>
        <taxon>Fungi</taxon>
        <taxon>Dikarya</taxon>
        <taxon>Ascomycota</taxon>
        <taxon>Pezizomycotina</taxon>
        <taxon>Eurotiomycetes</taxon>
        <taxon>Eurotiomycetidae</taxon>
        <taxon>Eurotiales</taxon>
        <taxon>Aspergillaceae</taxon>
        <taxon>Aspergillus</taxon>
        <taxon>Aspergillus subgen. Circumdati</taxon>
    </lineage>
</organism>
<evidence type="ECO:0000256" key="3">
    <source>
        <dbReference type="ARBA" id="ARBA00022448"/>
    </source>
</evidence>
<dbReference type="PANTHER" id="PTHR23501">
    <property type="entry name" value="MAJOR FACILITATOR SUPERFAMILY"/>
    <property type="match status" value="1"/>
</dbReference>
<keyword evidence="5" id="KW-1133">Transmembrane helix</keyword>
<evidence type="ECO:0000313" key="10">
    <source>
        <dbReference type="Proteomes" id="UP001143548"/>
    </source>
</evidence>
<keyword evidence="4" id="KW-0812">Transmembrane</keyword>
<evidence type="ECO:0000256" key="6">
    <source>
        <dbReference type="ARBA" id="ARBA00023136"/>
    </source>
</evidence>
<comment type="similarity">
    <text evidence="2">Belongs to the major facilitator superfamily.</text>
</comment>
<evidence type="ECO:0000256" key="5">
    <source>
        <dbReference type="ARBA" id="ARBA00022989"/>
    </source>
</evidence>
<dbReference type="InterPro" id="IPR036259">
    <property type="entry name" value="MFS_trans_sf"/>
</dbReference>
<protein>
    <recommendedName>
        <fullName evidence="11">Major facilitator superfamily (MFS) profile domain-containing protein</fullName>
    </recommendedName>
</protein>
<feature type="compositionally biased region" description="Basic and acidic residues" evidence="8">
    <location>
        <begin position="163"/>
        <end position="174"/>
    </location>
</feature>
<dbReference type="EMBL" id="BROQ01000028">
    <property type="protein sequence ID" value="GKZ20410.1"/>
    <property type="molecule type" value="Genomic_DNA"/>
</dbReference>
<name>A0A9W5YM75_9EURO</name>
<evidence type="ECO:0000256" key="2">
    <source>
        <dbReference type="ARBA" id="ARBA00008335"/>
    </source>
</evidence>
<reference evidence="9" key="1">
    <citation type="submission" date="2022-07" db="EMBL/GenBank/DDBJ databases">
        <title>Taxonomy of Aspergillus series Nigri: significant species reduction supported by multi-species coalescent approaches.</title>
        <authorList>
            <person name="Bian C."/>
            <person name="Kusuya Y."/>
            <person name="Sklenar F."/>
            <person name="D'hooge E."/>
            <person name="Yaguchi T."/>
            <person name="Takahashi H."/>
            <person name="Hubka V."/>
        </authorList>
    </citation>
    <scope>NUCLEOTIDE SEQUENCE</scope>
    <source>
        <strain evidence="9">CBS 733.88</strain>
    </source>
</reference>
<dbReference type="AlphaFoldDB" id="A0A9W5YM75"/>
<keyword evidence="6" id="KW-0472">Membrane</keyword>
<gene>
    <name evidence="9" type="ORF">AbraCBS73388_005722</name>
</gene>
<evidence type="ECO:0000256" key="7">
    <source>
        <dbReference type="ARBA" id="ARBA00023180"/>
    </source>
</evidence>
<sequence length="184" mass="19767">MALGMGLFSLLDQKSSTGAWVGFQVLAAIGSGFIVTSTLPAAQAALSEADVAISTATWAFCRAFGAVWGVSIPAAIFNNRFAAHVSAQKDLGLATQVLQNTGNPYQQASREFVMQFSPEVQSIIIEAYTAALQRVWQISVVFAGLDFLFAWLEKEVELRTTLETEYGPEEKEASPEGGDLTVPK</sequence>
<proteinExistence type="inferred from homology"/>
<dbReference type="SUPFAM" id="SSF103473">
    <property type="entry name" value="MFS general substrate transporter"/>
    <property type="match status" value="1"/>
</dbReference>
<comment type="subcellular location">
    <subcellularLocation>
        <location evidence="1">Membrane</location>
        <topology evidence="1">Multi-pass membrane protein</topology>
    </subcellularLocation>
</comment>
<evidence type="ECO:0000256" key="8">
    <source>
        <dbReference type="SAM" id="MobiDB-lite"/>
    </source>
</evidence>
<dbReference type="GO" id="GO:0005886">
    <property type="term" value="C:plasma membrane"/>
    <property type="evidence" value="ECO:0007669"/>
    <property type="project" value="TreeGrafter"/>
</dbReference>
<evidence type="ECO:0000256" key="4">
    <source>
        <dbReference type="ARBA" id="ARBA00022692"/>
    </source>
</evidence>
<feature type="region of interest" description="Disordered" evidence="8">
    <location>
        <begin position="163"/>
        <end position="184"/>
    </location>
</feature>
<keyword evidence="7" id="KW-0325">Glycoprotein</keyword>
<evidence type="ECO:0008006" key="11">
    <source>
        <dbReference type="Google" id="ProtNLM"/>
    </source>
</evidence>
<dbReference type="GO" id="GO:0022857">
    <property type="term" value="F:transmembrane transporter activity"/>
    <property type="evidence" value="ECO:0007669"/>
    <property type="project" value="TreeGrafter"/>
</dbReference>
<accession>A0A9W5YM75</accession>